<dbReference type="PROSITE" id="PS50113">
    <property type="entry name" value="PAC"/>
    <property type="match status" value="1"/>
</dbReference>
<name>A0ABU0CUY0_9BACI</name>
<evidence type="ECO:0000259" key="5">
    <source>
        <dbReference type="PROSITE" id="PS50112"/>
    </source>
</evidence>
<dbReference type="Gene3D" id="1.10.10.60">
    <property type="entry name" value="Homeodomain-like"/>
    <property type="match status" value="1"/>
</dbReference>
<keyword evidence="8" id="KW-1185">Reference proteome</keyword>
<dbReference type="Pfam" id="PF25601">
    <property type="entry name" value="AAA_lid_14"/>
    <property type="match status" value="1"/>
</dbReference>
<dbReference type="SUPFAM" id="SSF55785">
    <property type="entry name" value="PYP-like sensor domain (PAS domain)"/>
    <property type="match status" value="1"/>
</dbReference>
<dbReference type="Pfam" id="PF00158">
    <property type="entry name" value="Sigma54_activat"/>
    <property type="match status" value="1"/>
</dbReference>
<dbReference type="EMBL" id="JAUSUQ010000010">
    <property type="protein sequence ID" value="MDQ0339942.1"/>
    <property type="molecule type" value="Genomic_DNA"/>
</dbReference>
<gene>
    <name evidence="7" type="ORF">J2S00_002737</name>
</gene>
<dbReference type="CDD" id="cd00130">
    <property type="entry name" value="PAS"/>
    <property type="match status" value="1"/>
</dbReference>
<dbReference type="SMART" id="SM00382">
    <property type="entry name" value="AAA"/>
    <property type="match status" value="1"/>
</dbReference>
<keyword evidence="2" id="KW-0067">ATP-binding</keyword>
<dbReference type="InterPro" id="IPR027417">
    <property type="entry name" value="P-loop_NTPase"/>
</dbReference>
<dbReference type="InterPro" id="IPR002078">
    <property type="entry name" value="Sigma_54_int"/>
</dbReference>
<evidence type="ECO:0000256" key="2">
    <source>
        <dbReference type="ARBA" id="ARBA00022840"/>
    </source>
</evidence>
<dbReference type="PANTHER" id="PTHR32071:SF57">
    <property type="entry name" value="C4-DICARBOXYLATE TRANSPORT TRANSCRIPTIONAL REGULATORY PROTEIN DCTD"/>
    <property type="match status" value="1"/>
</dbReference>
<dbReference type="InterPro" id="IPR013767">
    <property type="entry name" value="PAS_fold"/>
</dbReference>
<comment type="caution">
    <text evidence="7">The sequence shown here is derived from an EMBL/GenBank/DDBJ whole genome shotgun (WGS) entry which is preliminary data.</text>
</comment>
<dbReference type="PROSITE" id="PS00675">
    <property type="entry name" value="SIGMA54_INTERACT_1"/>
    <property type="match status" value="1"/>
</dbReference>
<dbReference type="Gene3D" id="3.40.50.300">
    <property type="entry name" value="P-loop containing nucleotide triphosphate hydrolases"/>
    <property type="match status" value="1"/>
</dbReference>
<dbReference type="Pfam" id="PF00989">
    <property type="entry name" value="PAS"/>
    <property type="match status" value="1"/>
</dbReference>
<dbReference type="Gene3D" id="3.30.450.20">
    <property type="entry name" value="PAS domain"/>
    <property type="match status" value="1"/>
</dbReference>
<evidence type="ECO:0000259" key="6">
    <source>
        <dbReference type="PROSITE" id="PS50113"/>
    </source>
</evidence>
<evidence type="ECO:0000313" key="7">
    <source>
        <dbReference type="EMBL" id="MDQ0339942.1"/>
    </source>
</evidence>
<dbReference type="PROSITE" id="PS00676">
    <property type="entry name" value="SIGMA54_INTERACT_2"/>
    <property type="match status" value="1"/>
</dbReference>
<dbReference type="RefSeq" id="WP_307340704.1">
    <property type="nucleotide sequence ID" value="NZ_JAUSUQ010000010.1"/>
</dbReference>
<dbReference type="PROSITE" id="PS50112">
    <property type="entry name" value="PAS"/>
    <property type="match status" value="1"/>
</dbReference>
<reference evidence="7 8" key="1">
    <citation type="submission" date="2023-07" db="EMBL/GenBank/DDBJ databases">
        <title>Genomic Encyclopedia of Type Strains, Phase IV (KMG-IV): sequencing the most valuable type-strain genomes for metagenomic binning, comparative biology and taxonomic classification.</title>
        <authorList>
            <person name="Goeker M."/>
        </authorList>
    </citation>
    <scope>NUCLEOTIDE SEQUENCE [LARGE SCALE GENOMIC DNA]</scope>
    <source>
        <strain evidence="7 8">DSM 17740</strain>
    </source>
</reference>
<feature type="domain" description="Sigma-54 factor interaction" evidence="4">
    <location>
        <begin position="174"/>
        <end position="403"/>
    </location>
</feature>
<dbReference type="InterPro" id="IPR025662">
    <property type="entry name" value="Sigma_54_int_dom_ATP-bd_1"/>
</dbReference>
<protein>
    <submittedName>
        <fullName evidence="7">PAS domain S-box-containing protein</fullName>
    </submittedName>
</protein>
<dbReference type="NCBIfam" id="TIGR00229">
    <property type="entry name" value="sensory_box"/>
    <property type="match status" value="1"/>
</dbReference>
<dbReference type="InterPro" id="IPR009057">
    <property type="entry name" value="Homeodomain-like_sf"/>
</dbReference>
<accession>A0ABU0CUY0</accession>
<dbReference type="InterPro" id="IPR000700">
    <property type="entry name" value="PAS-assoc_C"/>
</dbReference>
<evidence type="ECO:0000256" key="1">
    <source>
        <dbReference type="ARBA" id="ARBA00022741"/>
    </source>
</evidence>
<feature type="coiled-coil region" evidence="3">
    <location>
        <begin position="136"/>
        <end position="163"/>
    </location>
</feature>
<dbReference type="CDD" id="cd00009">
    <property type="entry name" value="AAA"/>
    <property type="match status" value="1"/>
</dbReference>
<dbReference type="SUPFAM" id="SSF52540">
    <property type="entry name" value="P-loop containing nucleoside triphosphate hydrolases"/>
    <property type="match status" value="1"/>
</dbReference>
<dbReference type="PANTHER" id="PTHR32071">
    <property type="entry name" value="TRANSCRIPTIONAL REGULATORY PROTEIN"/>
    <property type="match status" value="1"/>
</dbReference>
<dbReference type="Proteomes" id="UP001232445">
    <property type="component" value="Unassembled WGS sequence"/>
</dbReference>
<dbReference type="InterPro" id="IPR025943">
    <property type="entry name" value="Sigma_54_int_dom_ATP-bd_2"/>
</dbReference>
<dbReference type="InterPro" id="IPR000014">
    <property type="entry name" value="PAS"/>
</dbReference>
<feature type="domain" description="PAS" evidence="5">
    <location>
        <begin position="27"/>
        <end position="74"/>
    </location>
</feature>
<dbReference type="InterPro" id="IPR058031">
    <property type="entry name" value="AAA_lid_NorR"/>
</dbReference>
<keyword evidence="3" id="KW-0175">Coiled coil</keyword>
<evidence type="ECO:0000313" key="8">
    <source>
        <dbReference type="Proteomes" id="UP001232445"/>
    </source>
</evidence>
<sequence length="480" mass="54414">MSNHQLLRSDQSDREELNQALKHADQLNKQLELIINSSYDGIYISDSEGNGLKVNDAYTRITGIRAEQLLGKNMKDVVKEGLVSESVTMKVLETKQPVTIMQRAGGKEVLATGSPVFDEEGNIINVITNIRDLTELNRLKEELEKSKALNEKYRRELHQQRHQQQESVLEQLGVVAHSKVMQEVIALAQKVATVDSSVLILGESGVGKEVIAQVIHYTSNRADQPFIKVNCGAIPKNLLESELFGYERGAFTGADSRGKAGLFERADGGTLFLDEIGDMPLDLQVKLLRALQEFEITRVGGSQTIKVNVRVISATNKDLEQLIKEGQFRKDLYYRLNVVPIYIPPIRNRSSDIVPLIYFFLNRVNKKYGLNKVLSKQALQLLQAYFWPGNVREIQNIVERLAVTTEEDEISIDDLPFFINQDHRRQEQRSLKSMVMSYEKEIIQQKLKKYKTTRKTAQSLGISQSALVKKMKRLGIKTET</sequence>
<dbReference type="InterPro" id="IPR035965">
    <property type="entry name" value="PAS-like_dom_sf"/>
</dbReference>
<feature type="domain" description="PAC" evidence="6">
    <location>
        <begin position="94"/>
        <end position="145"/>
    </location>
</feature>
<keyword evidence="1" id="KW-0547">Nucleotide-binding</keyword>
<dbReference type="SUPFAM" id="SSF46689">
    <property type="entry name" value="Homeodomain-like"/>
    <property type="match status" value="1"/>
</dbReference>
<proteinExistence type="predicted"/>
<dbReference type="Gene3D" id="1.10.8.60">
    <property type="match status" value="1"/>
</dbReference>
<evidence type="ECO:0000259" key="4">
    <source>
        <dbReference type="PROSITE" id="PS50045"/>
    </source>
</evidence>
<organism evidence="7 8">
    <name type="scientific">Caldalkalibacillus uzonensis</name>
    <dbReference type="NCBI Taxonomy" id="353224"/>
    <lineage>
        <taxon>Bacteria</taxon>
        <taxon>Bacillati</taxon>
        <taxon>Bacillota</taxon>
        <taxon>Bacilli</taxon>
        <taxon>Bacillales</taxon>
        <taxon>Bacillaceae</taxon>
        <taxon>Caldalkalibacillus</taxon>
    </lineage>
</organism>
<evidence type="ECO:0000256" key="3">
    <source>
        <dbReference type="SAM" id="Coils"/>
    </source>
</evidence>
<dbReference type="PROSITE" id="PS50045">
    <property type="entry name" value="SIGMA54_INTERACT_4"/>
    <property type="match status" value="1"/>
</dbReference>
<dbReference type="SMART" id="SM00091">
    <property type="entry name" value="PAS"/>
    <property type="match status" value="1"/>
</dbReference>
<dbReference type="InterPro" id="IPR003593">
    <property type="entry name" value="AAA+_ATPase"/>
</dbReference>